<dbReference type="PANTHER" id="PTHR47505">
    <property type="entry name" value="DNA UTILIZATION PROTEIN YHGH"/>
    <property type="match status" value="1"/>
</dbReference>
<feature type="domain" description="Double zinc ribbon" evidence="3">
    <location>
        <begin position="16"/>
        <end position="63"/>
    </location>
</feature>
<dbReference type="AlphaFoldDB" id="A0A810Q9G1"/>
<accession>A0A810Q9G1</accession>
<dbReference type="InterPro" id="IPR051910">
    <property type="entry name" value="ComF/GntX_DNA_util-trans"/>
</dbReference>
<dbReference type="SUPFAM" id="SSF53271">
    <property type="entry name" value="PRTase-like"/>
    <property type="match status" value="1"/>
</dbReference>
<name>A0A810Q9G1_9FIRM</name>
<keyword evidence="5" id="KW-1185">Reference proteome</keyword>
<evidence type="ECO:0000256" key="1">
    <source>
        <dbReference type="ARBA" id="ARBA00008007"/>
    </source>
</evidence>
<reference evidence="4" key="1">
    <citation type="submission" date="2020-09" db="EMBL/GenBank/DDBJ databases">
        <title>New species isolated from human feces.</title>
        <authorList>
            <person name="Kitahara M."/>
            <person name="Shigeno Y."/>
            <person name="Shime M."/>
            <person name="Matsumoto Y."/>
            <person name="Nakamura S."/>
            <person name="Motooka D."/>
            <person name="Fukuoka S."/>
            <person name="Nishikawa H."/>
            <person name="Benno Y."/>
        </authorList>
    </citation>
    <scope>NUCLEOTIDE SEQUENCE</scope>
    <source>
        <strain evidence="4">MM50</strain>
    </source>
</reference>
<gene>
    <name evidence="4" type="ORF">MM50RIKEN_20890</name>
</gene>
<dbReference type="Gene3D" id="3.40.50.2020">
    <property type="match status" value="1"/>
</dbReference>
<feature type="domain" description="Phosphoribosyltransferase" evidence="2">
    <location>
        <begin position="165"/>
        <end position="217"/>
    </location>
</feature>
<dbReference type="Pfam" id="PF18912">
    <property type="entry name" value="DZR_2"/>
    <property type="match status" value="1"/>
</dbReference>
<comment type="similarity">
    <text evidence="1">Belongs to the ComF/GntX family.</text>
</comment>
<dbReference type="InterPro" id="IPR029057">
    <property type="entry name" value="PRTase-like"/>
</dbReference>
<dbReference type="KEGG" id="vcop:MM50RIKEN_20890"/>
<evidence type="ECO:0000259" key="2">
    <source>
        <dbReference type="Pfam" id="PF00156"/>
    </source>
</evidence>
<evidence type="ECO:0000259" key="3">
    <source>
        <dbReference type="Pfam" id="PF18912"/>
    </source>
</evidence>
<dbReference type="InterPro" id="IPR000836">
    <property type="entry name" value="PRTase_dom"/>
</dbReference>
<proteinExistence type="inferred from homology"/>
<organism evidence="4 5">
    <name type="scientific">Vescimonas coprocola</name>
    <dbReference type="NCBI Taxonomy" id="2714355"/>
    <lineage>
        <taxon>Bacteria</taxon>
        <taxon>Bacillati</taxon>
        <taxon>Bacillota</taxon>
        <taxon>Clostridia</taxon>
        <taxon>Eubacteriales</taxon>
        <taxon>Oscillospiraceae</taxon>
        <taxon>Vescimonas</taxon>
    </lineage>
</organism>
<dbReference type="Proteomes" id="UP000681035">
    <property type="component" value="Chromosome"/>
</dbReference>
<sequence>MALQDDLNRLQKQLGNFLFPRKCPFCGTVTGGRLLCGSCERTLPYTGENALCQGTFGRCASPLYYTGPVREAILRFKFQGRTGGLDCFGRLMADCAARWYPGEFDTVTWVPVSRKRLRQRGFDQSRLLAASLCVDWHVAPVETLRKAVDNPAQSGLTDAEHRRANVLGVYEALPENVRDKRLLLIDDIVTTGSTLTECVRVLRAAGAADVVCLTLARTEEEH</sequence>
<dbReference type="InterPro" id="IPR044005">
    <property type="entry name" value="DZR_2"/>
</dbReference>
<dbReference type="RefSeq" id="WP_213540854.1">
    <property type="nucleotide sequence ID" value="NZ_AP023418.1"/>
</dbReference>
<dbReference type="Pfam" id="PF00156">
    <property type="entry name" value="Pribosyltran"/>
    <property type="match status" value="1"/>
</dbReference>
<evidence type="ECO:0000313" key="4">
    <source>
        <dbReference type="EMBL" id="BCK82326.1"/>
    </source>
</evidence>
<protein>
    <submittedName>
        <fullName evidence="4">Amidophosphoribosyltransferase</fullName>
    </submittedName>
</protein>
<dbReference type="CDD" id="cd06223">
    <property type="entry name" value="PRTases_typeI"/>
    <property type="match status" value="1"/>
</dbReference>
<dbReference type="EMBL" id="AP023418">
    <property type="protein sequence ID" value="BCK82326.1"/>
    <property type="molecule type" value="Genomic_DNA"/>
</dbReference>
<dbReference type="PANTHER" id="PTHR47505:SF1">
    <property type="entry name" value="DNA UTILIZATION PROTEIN YHGH"/>
    <property type="match status" value="1"/>
</dbReference>
<evidence type="ECO:0000313" key="5">
    <source>
        <dbReference type="Proteomes" id="UP000681035"/>
    </source>
</evidence>